<comment type="caution">
    <text evidence="2">The sequence shown here is derived from an EMBL/GenBank/DDBJ whole genome shotgun (WGS) entry which is preliminary data.</text>
</comment>
<protein>
    <submittedName>
        <fullName evidence="2">Uncharacterized protein</fullName>
    </submittedName>
</protein>
<sequence length="340" mass="36352">MSAPSTSSSQQPQTSSGMTAPPHGVYEGSQSQHEHYISFVPPTMSLSSPSSAVPPSGLFPPSTLPVPHDLQAHETQQQQQVASQGVPAASATTNAIVSASQTTPHATHENWLDGWLTPASTYPLNERVQMPNVCDVDPWDYLSQQQAPECTTSPSTALLSPPTRLRHPSEYGPTPSQYDLFPGPITASDPLDVWNNVEAALWNSATTSFFDIALPQQEMLHRPPATPACGPAPTWGTPGVDQTGFSNALHSMLDRASWGAPDISAEELSAFGCFPSISDAMFDRHMSDHTTHGPAWSADSGLDAHHAQDSMDSSEGSPSAPEPYTPQAYNWDLGRGDNDQ</sequence>
<dbReference type="Proteomes" id="UP000320762">
    <property type="component" value="Unassembled WGS sequence"/>
</dbReference>
<accession>A0A550CJ48</accession>
<feature type="region of interest" description="Disordered" evidence="1">
    <location>
        <begin position="289"/>
        <end position="340"/>
    </location>
</feature>
<proteinExistence type="predicted"/>
<feature type="compositionally biased region" description="Low complexity" evidence="1">
    <location>
        <begin position="1"/>
        <end position="16"/>
    </location>
</feature>
<reference evidence="2 3" key="1">
    <citation type="journal article" date="2019" name="New Phytol.">
        <title>Comparative genomics reveals unique wood-decay strategies and fruiting body development in the Schizophyllaceae.</title>
        <authorList>
            <person name="Almasi E."/>
            <person name="Sahu N."/>
            <person name="Krizsan K."/>
            <person name="Balint B."/>
            <person name="Kovacs G.M."/>
            <person name="Kiss B."/>
            <person name="Cseklye J."/>
            <person name="Drula E."/>
            <person name="Henrissat B."/>
            <person name="Nagy I."/>
            <person name="Chovatia M."/>
            <person name="Adam C."/>
            <person name="LaButti K."/>
            <person name="Lipzen A."/>
            <person name="Riley R."/>
            <person name="Grigoriev I.V."/>
            <person name="Nagy L.G."/>
        </authorList>
    </citation>
    <scope>NUCLEOTIDE SEQUENCE [LARGE SCALE GENOMIC DNA]</scope>
    <source>
        <strain evidence="2 3">NL-1724</strain>
    </source>
</reference>
<name>A0A550CJ48_9AGAR</name>
<keyword evidence="3" id="KW-1185">Reference proteome</keyword>
<dbReference type="AlphaFoldDB" id="A0A550CJ48"/>
<gene>
    <name evidence="2" type="ORF">BD626DRAFT_567700</name>
</gene>
<feature type="region of interest" description="Disordered" evidence="1">
    <location>
        <begin position="1"/>
        <end position="89"/>
    </location>
</feature>
<feature type="compositionally biased region" description="Polar residues" evidence="1">
    <location>
        <begin position="148"/>
        <end position="158"/>
    </location>
</feature>
<dbReference type="EMBL" id="VDMD01000006">
    <property type="protein sequence ID" value="TRM64835.1"/>
    <property type="molecule type" value="Genomic_DNA"/>
</dbReference>
<evidence type="ECO:0000313" key="2">
    <source>
        <dbReference type="EMBL" id="TRM64835.1"/>
    </source>
</evidence>
<feature type="compositionally biased region" description="Low complexity" evidence="1">
    <location>
        <begin position="73"/>
        <end position="89"/>
    </location>
</feature>
<feature type="region of interest" description="Disordered" evidence="1">
    <location>
        <begin position="148"/>
        <end position="168"/>
    </location>
</feature>
<organism evidence="2 3">
    <name type="scientific">Schizophyllum amplum</name>
    <dbReference type="NCBI Taxonomy" id="97359"/>
    <lineage>
        <taxon>Eukaryota</taxon>
        <taxon>Fungi</taxon>
        <taxon>Dikarya</taxon>
        <taxon>Basidiomycota</taxon>
        <taxon>Agaricomycotina</taxon>
        <taxon>Agaricomycetes</taxon>
        <taxon>Agaricomycetidae</taxon>
        <taxon>Agaricales</taxon>
        <taxon>Schizophyllaceae</taxon>
        <taxon>Schizophyllum</taxon>
    </lineage>
</organism>
<evidence type="ECO:0000256" key="1">
    <source>
        <dbReference type="SAM" id="MobiDB-lite"/>
    </source>
</evidence>
<evidence type="ECO:0000313" key="3">
    <source>
        <dbReference type="Proteomes" id="UP000320762"/>
    </source>
</evidence>
<feature type="compositionally biased region" description="Low complexity" evidence="1">
    <location>
        <begin position="41"/>
        <end position="56"/>
    </location>
</feature>